<keyword evidence="5" id="KW-1185">Reference proteome</keyword>
<proteinExistence type="predicted"/>
<keyword evidence="1" id="KW-0325">Glycoprotein</keyword>
<evidence type="ECO:0000259" key="4">
    <source>
        <dbReference type="Pfam" id="PF16497"/>
    </source>
</evidence>
<accession>A0A6P3ESZ3</accession>
<dbReference type="Proteomes" id="UP000515203">
    <property type="component" value="Unplaced"/>
</dbReference>
<feature type="chain" id="PRO_5044646022" evidence="3">
    <location>
        <begin position="23"/>
        <end position="248"/>
    </location>
</feature>
<dbReference type="PANTHER" id="PTHR15349">
    <property type="entry name" value="ENDOTHELIAL PROTEIN C RECEPTOR"/>
    <property type="match status" value="1"/>
</dbReference>
<dbReference type="RefSeq" id="XP_023570553.1">
    <property type="nucleotide sequence ID" value="XM_023714785.1"/>
</dbReference>
<dbReference type="Pfam" id="PF16497">
    <property type="entry name" value="MHC_I_3"/>
    <property type="match status" value="1"/>
</dbReference>
<dbReference type="InterPro" id="IPR037055">
    <property type="entry name" value="MHC_I-like_Ag-recog_sf"/>
</dbReference>
<dbReference type="PANTHER" id="PTHR15349:SF0">
    <property type="entry name" value="ENDOTHELIAL PROTEIN C RECEPTOR"/>
    <property type="match status" value="1"/>
</dbReference>
<dbReference type="GO" id="GO:0005615">
    <property type="term" value="C:extracellular space"/>
    <property type="evidence" value="ECO:0007669"/>
    <property type="project" value="TreeGrafter"/>
</dbReference>
<gene>
    <name evidence="6 7 8" type="primary">Procr</name>
</gene>
<sequence length="248" mass="28259">MLTTLLLLLPPLLLLLPGRVLCSQEASEGPLNFHMLQMAYYHDPIHARYYGNASLGGHLTHRLEGQPNNFTILQLQPMEEPESWEHQEKDLQIYLRQFHTFVQVVCKEQRDSVTFPFSIRCLVGCELPPEDSEDSKARVFFEVDVNGSSFVSFQPEDARWVSESQAPSKLVAFTLKQLNSYNRTRYEMREFLQDTCVQYVQKHVAMKNFKGSQTGRSYTSLVLGILVGSFVIAGVAVGIFLYTGGRRC</sequence>
<feature type="transmembrane region" description="Helical" evidence="2">
    <location>
        <begin position="218"/>
        <end position="242"/>
    </location>
</feature>
<dbReference type="InterPro" id="IPR011162">
    <property type="entry name" value="MHC_I/II-like_Ag-recog"/>
</dbReference>
<dbReference type="OrthoDB" id="9441389at2759"/>
<evidence type="ECO:0000313" key="8">
    <source>
        <dbReference type="RefSeq" id="XP_023570553.1"/>
    </source>
</evidence>
<keyword evidence="2" id="KW-1133">Transmembrane helix</keyword>
<dbReference type="RefSeq" id="XP_023570552.1">
    <property type="nucleotide sequence ID" value="XM_023714784.1"/>
</dbReference>
<organism evidence="5 6">
    <name type="scientific">Octodon degus</name>
    <name type="common">Degu</name>
    <name type="synonym">Sciurus degus</name>
    <dbReference type="NCBI Taxonomy" id="10160"/>
    <lineage>
        <taxon>Eukaryota</taxon>
        <taxon>Metazoa</taxon>
        <taxon>Chordata</taxon>
        <taxon>Craniata</taxon>
        <taxon>Vertebrata</taxon>
        <taxon>Euteleostomi</taxon>
        <taxon>Mammalia</taxon>
        <taxon>Eutheria</taxon>
        <taxon>Euarchontoglires</taxon>
        <taxon>Glires</taxon>
        <taxon>Rodentia</taxon>
        <taxon>Hystricomorpha</taxon>
        <taxon>Octodontidae</taxon>
        <taxon>Octodon</taxon>
    </lineage>
</organism>
<feature type="domain" description="MHC class I-like antigen recognition-like" evidence="4">
    <location>
        <begin position="9"/>
        <end position="201"/>
    </location>
</feature>
<dbReference type="GeneID" id="101571581"/>
<dbReference type="InterPro" id="IPR011161">
    <property type="entry name" value="MHC_I-like_Ag-recog"/>
</dbReference>
<feature type="signal peptide" evidence="3">
    <location>
        <begin position="1"/>
        <end position="22"/>
    </location>
</feature>
<evidence type="ECO:0000256" key="3">
    <source>
        <dbReference type="SAM" id="SignalP"/>
    </source>
</evidence>
<keyword evidence="2" id="KW-0472">Membrane</keyword>
<reference evidence="6 7" key="1">
    <citation type="submission" date="2025-04" db="UniProtKB">
        <authorList>
            <consortium name="RefSeq"/>
        </authorList>
    </citation>
    <scope>IDENTIFICATION</scope>
</reference>
<keyword evidence="2" id="KW-0812">Transmembrane</keyword>
<dbReference type="GO" id="GO:0050819">
    <property type="term" value="P:negative regulation of coagulation"/>
    <property type="evidence" value="ECO:0007669"/>
    <property type="project" value="TreeGrafter"/>
</dbReference>
<evidence type="ECO:0000313" key="7">
    <source>
        <dbReference type="RefSeq" id="XP_023570552.1"/>
    </source>
</evidence>
<protein>
    <submittedName>
        <fullName evidence="6 7">Endothelial protein C receptor</fullName>
    </submittedName>
</protein>
<evidence type="ECO:0000313" key="6">
    <source>
        <dbReference type="RefSeq" id="XP_004630905.1"/>
    </source>
</evidence>
<dbReference type="Gene3D" id="3.30.500.10">
    <property type="entry name" value="MHC class I-like antigen recognition-like"/>
    <property type="match status" value="1"/>
</dbReference>
<keyword evidence="6 7" id="KW-0675">Receptor</keyword>
<evidence type="ECO:0000256" key="1">
    <source>
        <dbReference type="ARBA" id="ARBA00023180"/>
    </source>
</evidence>
<dbReference type="CTD" id="10544"/>
<dbReference type="GO" id="GO:0038023">
    <property type="term" value="F:signaling receptor activity"/>
    <property type="evidence" value="ECO:0007669"/>
    <property type="project" value="InterPro"/>
</dbReference>
<dbReference type="InterPro" id="IPR015669">
    <property type="entry name" value="Endothetial_C_recpt"/>
</dbReference>
<dbReference type="RefSeq" id="XP_004630905.1">
    <property type="nucleotide sequence ID" value="XM_004630848.2"/>
</dbReference>
<name>A0A6P3ESZ3_OCTDE</name>
<dbReference type="SUPFAM" id="SSF54452">
    <property type="entry name" value="MHC antigen-recognition domain"/>
    <property type="match status" value="1"/>
</dbReference>
<evidence type="ECO:0000313" key="5">
    <source>
        <dbReference type="Proteomes" id="UP000515203"/>
    </source>
</evidence>
<keyword evidence="3" id="KW-0732">Signal</keyword>
<dbReference type="AlphaFoldDB" id="A0A6P3ESZ3"/>
<evidence type="ECO:0000256" key="2">
    <source>
        <dbReference type="SAM" id="Phobius"/>
    </source>
</evidence>